<dbReference type="Pfam" id="PF13489">
    <property type="entry name" value="Methyltransf_23"/>
    <property type="match status" value="1"/>
</dbReference>
<name>A0A927GHI0_9BACT</name>
<dbReference type="InterPro" id="IPR029063">
    <property type="entry name" value="SAM-dependent_MTases_sf"/>
</dbReference>
<dbReference type="Gene3D" id="3.40.50.150">
    <property type="entry name" value="Vaccinia Virus protein VP39"/>
    <property type="match status" value="1"/>
</dbReference>
<dbReference type="SUPFAM" id="SSF53335">
    <property type="entry name" value="S-adenosyl-L-methionine-dependent methyltransferases"/>
    <property type="match status" value="1"/>
</dbReference>
<dbReference type="RefSeq" id="WP_191003259.1">
    <property type="nucleotide sequence ID" value="NZ_JACXAD010000001.1"/>
</dbReference>
<dbReference type="PANTHER" id="PTHR43861">
    <property type="entry name" value="TRANS-ACONITATE 2-METHYLTRANSFERASE-RELATED"/>
    <property type="match status" value="1"/>
</dbReference>
<comment type="caution">
    <text evidence="1">The sequence shown here is derived from an EMBL/GenBank/DDBJ whole genome shotgun (WGS) entry which is preliminary data.</text>
</comment>
<reference evidence="1" key="1">
    <citation type="submission" date="2020-09" db="EMBL/GenBank/DDBJ databases">
        <authorList>
            <person name="Kim M.K."/>
        </authorList>
    </citation>
    <scope>NUCLEOTIDE SEQUENCE</scope>
    <source>
        <strain evidence="1">BT664</strain>
    </source>
</reference>
<accession>A0A927GHI0</accession>
<protein>
    <submittedName>
        <fullName evidence="1">Methyltransferase domain-containing protein</fullName>
    </submittedName>
</protein>
<organism evidence="1 2">
    <name type="scientific">Hymenobacter montanus</name>
    <dbReference type="NCBI Taxonomy" id="2771359"/>
    <lineage>
        <taxon>Bacteria</taxon>
        <taxon>Pseudomonadati</taxon>
        <taxon>Bacteroidota</taxon>
        <taxon>Cytophagia</taxon>
        <taxon>Cytophagales</taxon>
        <taxon>Hymenobacteraceae</taxon>
        <taxon>Hymenobacter</taxon>
    </lineage>
</organism>
<keyword evidence="1" id="KW-0489">Methyltransferase</keyword>
<gene>
    <name evidence="1" type="ORF">IC235_00835</name>
</gene>
<dbReference type="PANTHER" id="PTHR43861:SF6">
    <property type="entry name" value="METHYLTRANSFERASE TYPE 11"/>
    <property type="match status" value="1"/>
</dbReference>
<dbReference type="AlphaFoldDB" id="A0A927GHI0"/>
<keyword evidence="1" id="KW-0808">Transferase</keyword>
<proteinExistence type="predicted"/>
<keyword evidence="2" id="KW-1185">Reference proteome</keyword>
<dbReference type="CDD" id="cd02440">
    <property type="entry name" value="AdoMet_MTases"/>
    <property type="match status" value="1"/>
</dbReference>
<sequence length="306" mass="35279">MENSVVSPLTGSKNIAVVETFSVDQIVREWQDLLRIDISSEFEGKDISKFDLYRCNDTNLLFFHPQLEGSPFIYQGLQDGFEWYYVEDKWEYEIALKEIRNSKSCLEIGSGSGAFVKKALGINTKIVGLETSSDAVEKARQANLPVYLMSFDEGVAMLGAQPDVVLAFQVLEHIANPLHFVKEMVRVLAVGGKLIICVPNADSFYKYGGNVLDMPPHHQTRWSLETFKKFEALFPLKLTKVAYEPLNHWHTESWLNENMKFYRNNKWYGNLLFNRVSVRVLRKILNSRMRSIFRGHTIYVSFEKTQ</sequence>
<dbReference type="Proteomes" id="UP000612233">
    <property type="component" value="Unassembled WGS sequence"/>
</dbReference>
<dbReference type="EMBL" id="JACXAD010000001">
    <property type="protein sequence ID" value="MBD2766433.1"/>
    <property type="molecule type" value="Genomic_DNA"/>
</dbReference>
<dbReference type="GO" id="GO:0032259">
    <property type="term" value="P:methylation"/>
    <property type="evidence" value="ECO:0007669"/>
    <property type="project" value="UniProtKB-KW"/>
</dbReference>
<evidence type="ECO:0000313" key="2">
    <source>
        <dbReference type="Proteomes" id="UP000612233"/>
    </source>
</evidence>
<evidence type="ECO:0000313" key="1">
    <source>
        <dbReference type="EMBL" id="MBD2766433.1"/>
    </source>
</evidence>
<dbReference type="GO" id="GO:0008168">
    <property type="term" value="F:methyltransferase activity"/>
    <property type="evidence" value="ECO:0007669"/>
    <property type="project" value="UniProtKB-KW"/>
</dbReference>